<evidence type="ECO:0000313" key="2">
    <source>
        <dbReference type="EMBL" id="SDG49427.1"/>
    </source>
</evidence>
<gene>
    <name evidence="2" type="ORF">SAMN04489810_0448</name>
</gene>
<sequence>MGSTDAVAHIDLHPLEDDDLDAVFEMMRDRDAVQAAAFTASDPDDRDAFEAWIARQRSAPDVACLVVTENGGFAGTIAAFTVEGDREVSYWIAKHAWGRGIATEALRLLIAREAERPLFARVATHNAASRAVLAKVGFTEVSRDVDFAPGVGREVEEIVMTLVPMLE</sequence>
<dbReference type="PROSITE" id="PS51186">
    <property type="entry name" value="GNAT"/>
    <property type="match status" value="1"/>
</dbReference>
<proteinExistence type="predicted"/>
<dbReference type="Gene3D" id="3.40.630.30">
    <property type="match status" value="1"/>
</dbReference>
<protein>
    <submittedName>
        <fullName evidence="2">Protein N-acetyltransferase, RimJ/RimL family</fullName>
    </submittedName>
</protein>
<dbReference type="PANTHER" id="PTHR43328">
    <property type="entry name" value="ACETYLTRANSFERASE-RELATED"/>
    <property type="match status" value="1"/>
</dbReference>
<name>A0A1G7UPL5_9MICO</name>
<evidence type="ECO:0000259" key="1">
    <source>
        <dbReference type="PROSITE" id="PS51186"/>
    </source>
</evidence>
<dbReference type="SUPFAM" id="SSF55729">
    <property type="entry name" value="Acyl-CoA N-acyltransferases (Nat)"/>
    <property type="match status" value="1"/>
</dbReference>
<dbReference type="InterPro" id="IPR016181">
    <property type="entry name" value="Acyl_CoA_acyltransferase"/>
</dbReference>
<dbReference type="EMBL" id="LT629692">
    <property type="protein sequence ID" value="SDG49427.1"/>
    <property type="molecule type" value="Genomic_DNA"/>
</dbReference>
<accession>A0A1G7UPL5</accession>
<dbReference type="GO" id="GO:0016747">
    <property type="term" value="F:acyltransferase activity, transferring groups other than amino-acyl groups"/>
    <property type="evidence" value="ECO:0007669"/>
    <property type="project" value="InterPro"/>
</dbReference>
<organism evidence="2 3">
    <name type="scientific">Microbacterium pygmaeum</name>
    <dbReference type="NCBI Taxonomy" id="370764"/>
    <lineage>
        <taxon>Bacteria</taxon>
        <taxon>Bacillati</taxon>
        <taxon>Actinomycetota</taxon>
        <taxon>Actinomycetes</taxon>
        <taxon>Micrococcales</taxon>
        <taxon>Microbacteriaceae</taxon>
        <taxon>Microbacterium</taxon>
    </lineage>
</organism>
<feature type="domain" description="N-acetyltransferase" evidence="1">
    <location>
        <begin position="10"/>
        <end position="165"/>
    </location>
</feature>
<keyword evidence="2" id="KW-0808">Transferase</keyword>
<dbReference type="InterPro" id="IPR000182">
    <property type="entry name" value="GNAT_dom"/>
</dbReference>
<evidence type="ECO:0000313" key="3">
    <source>
        <dbReference type="Proteomes" id="UP000199009"/>
    </source>
</evidence>
<reference evidence="2 3" key="1">
    <citation type="submission" date="2016-10" db="EMBL/GenBank/DDBJ databases">
        <authorList>
            <person name="de Groot N.N."/>
        </authorList>
    </citation>
    <scope>NUCLEOTIDE SEQUENCE [LARGE SCALE GENOMIC DNA]</scope>
    <source>
        <strain evidence="2 3">DSM 23142</strain>
    </source>
</reference>
<dbReference type="Proteomes" id="UP000199009">
    <property type="component" value="Chromosome I"/>
</dbReference>
<dbReference type="PANTHER" id="PTHR43328:SF1">
    <property type="entry name" value="N-ACETYLTRANSFERASE DOMAIN-CONTAINING PROTEIN"/>
    <property type="match status" value="1"/>
</dbReference>
<dbReference type="AlphaFoldDB" id="A0A1G7UPL5"/>
<keyword evidence="3" id="KW-1185">Reference proteome</keyword>
<dbReference type="STRING" id="370764.SAMN04489810_0448"/>
<dbReference type="Pfam" id="PF13302">
    <property type="entry name" value="Acetyltransf_3"/>
    <property type="match status" value="1"/>
</dbReference>